<dbReference type="GO" id="GO:0006508">
    <property type="term" value="P:proteolysis"/>
    <property type="evidence" value="ECO:0007669"/>
    <property type="project" value="UniProtKB-KW"/>
</dbReference>
<feature type="binding site" evidence="17">
    <location>
        <position position="1325"/>
    </location>
    <ligand>
        <name>Zn(2+)</name>
        <dbReference type="ChEBI" id="CHEBI:29105"/>
        <note>catalytic</note>
    </ligand>
</feature>
<feature type="domain" description="T-box" evidence="21">
    <location>
        <begin position="499"/>
        <end position="680"/>
    </location>
</feature>
<name>A0A834F7S4_ORYME</name>
<dbReference type="PANTHER" id="PTHR11533:SF172">
    <property type="entry name" value="AMINOPEPTIDASE N"/>
    <property type="match status" value="1"/>
</dbReference>
<evidence type="ECO:0000256" key="5">
    <source>
        <dbReference type="ARBA" id="ARBA00022670"/>
    </source>
</evidence>
<feature type="site" description="Transition state stabilizer" evidence="18">
    <location>
        <position position="1410"/>
    </location>
</feature>
<evidence type="ECO:0000256" key="6">
    <source>
        <dbReference type="ARBA" id="ARBA00022692"/>
    </source>
</evidence>
<dbReference type="Gene3D" id="2.60.40.1730">
    <property type="entry name" value="tricorn interacting facor f3 domain"/>
    <property type="match status" value="2"/>
</dbReference>
<sequence length="1898" mass="218279">MGNGFHVRKGAALASLVAALAAIVVIIALSVRLAQEKSRNAGTLPSTAEPTAFIPKEPWDHYRLPDTITPISYNVTFWPRLEPDDNDLYLFTGNCTAVFKCTRETDLILIHSIELNFTLLDGFHARLTGLNGPAPSLKKTWLEDRTEYLVVQLDGPLQVNSSYELFTEFVGELSLTQQGFYRSVYTEDGVEKVIAATQMQPTHARKAFPCFDEPALKAVFHVTLIHPQNTTALSNSITSGHVNITVDGQDLIRTSFGPTVIMSTYLLAFVVCDYGHIRTEPGRSVLIRVWASKTAIDKGKGNYALEKAPPILAFYEKYYNISYPLEKSDQIAIPGFGHGAMENWGLITYTEPALLQGLHESFYEEKEVVVAMVSHELAHMWFGNLVTLRWWNDLWLNEGFASYVSNLGSDHAEPTWELNDFIAPEEILHVMDEDASCFSHPLSVKEEEARTPHEIEFLFDSITYKKGAAVLRMLSHFVTEAVLTKGLQTYLKEFQYKNTVPKDLWKHLQMAVDEAGISLPRPVEEIMNRWVLQMGFPMITIDTRTGNVTQKHYLSSLECVMDTPSEFNYSWFVPITWMKNGKEEPKYWLLTKEDTNTDMALGSSDWLVANINLTSFFRVNYDAENWERIISKLNSRHQDIPLINRAQIIDDAFNLADLGMVNMTLALRITSYLDKEVEYMPWGRADFHLKNFIDILHSRGIYGPLQAYLRNKVTPLFQHFRELTLNWTKSPARHSDMYNQMTVIKLACKLEVNDCTQLTTTWFREWMNNSTNKIRPSLKKEVYCSAVAAGGVEEWDFIWSMYKKNVTSEAGDLFYALSCTRQPWLINRYLQHCLDQDKVSGCNIHHALILMSHNPVGQPLLWDFVRANWRSLIENDRCYFLKDILISTATDSLSTEFQYKQLLQLKEELKEHLCSGDETFEEALKTVEANMKWIERYKKEMHDWLISETSENRDMGNALHVRKRVALASLVTAVVVIVVIIALSVSLTQEKSRNAGMAEPTVSAPDHYRLPDTITPISYNVTLWPRLEPDDNDLYLFTGNCTVVFKCTRETDLILIHSIELNFTLLDGFHARLTGLNGPAPSLKKTWLEDRTEYLVVQLDGPLQVNSSYELFTEFAGELSLTQQGFYRSVYTEDGVEKVIAATQMQPTHARKAFPCFDEPALKAVFHVTLIHPQNTTALSNSLASGHVNFTLDGQDLIRTSFEPTKIMSTYLLAFVVCDFGHIKTETGSSVLIRVWASKKAIDKGKGNYALEKATPILAFYEKYYNISYPLKKSDQIAIPGFVFPAMENWGLITYRESTFLQDLHESFYEDKEMLVDMVSHELAHMWFGNLVTLRWWNDLWLNEGFASYVSNLGSDHAEPTWELNDFSASEKILVALDVDASCMSHPLSLKEEEVQTPRKIASLFDSITYKKGTAVLRMLSNFVTEAVLTKGLQTYLKEFQYKNTVPKDLWKHLQMAVDEAGISLPRPVEEIMNRWVLQMGFPLITIDTQTGTVHQKHYLSSSECVMDTPSEFNYSWFVPITWMKNGKEEPKYWLLTKEDTNTDMALGSSDWLVANINLTSFFRVNYDAENWERIINKLNSRHQDIPLINRAQIIDDAFNLAELGMVNMTLALRITSYLDKEVEYMPWRRADFYLKKFLDILLPRGIHGPLQAYFRKKVTPVFQYYKKLTRNWTERPTRPSDLYNQVTVINLACKVELKDCTQLATTWFREWMNNSPTNKIPPSLEKEVYCSAVAAGGTEEWDFIWSMYQKNVMSEQTSYSLMYALSCTRQPWLISRYLEYCLDPEQVPVNDIHHVITFLAHNPVSQPFLLYFLRTNWQDIVNKSFFSKESVIYIITSLMSTRLQLNQFLQFKEELKKQLSLGEEEFEVFNTVEANMKWIERYSKEVHDWLISETSEK</sequence>
<dbReference type="PROSITE" id="PS50252">
    <property type="entry name" value="TBOX_3"/>
    <property type="match status" value="1"/>
</dbReference>
<dbReference type="Gene3D" id="2.60.40.1910">
    <property type="match status" value="2"/>
</dbReference>
<dbReference type="Pfam" id="PF11838">
    <property type="entry name" value="ERAP1_C"/>
    <property type="match status" value="2"/>
</dbReference>
<dbReference type="GO" id="GO:0070006">
    <property type="term" value="F:metalloaminopeptidase activity"/>
    <property type="evidence" value="ECO:0007669"/>
    <property type="project" value="TreeGrafter"/>
</dbReference>
<evidence type="ECO:0000256" key="15">
    <source>
        <dbReference type="ARBA" id="ARBA00023180"/>
    </source>
</evidence>
<comment type="subcellular location">
    <subcellularLocation>
        <location evidence="1">Cell membrane</location>
        <topology evidence="1">Single-pass type II membrane protein</topology>
    </subcellularLocation>
    <subcellularLocation>
        <location evidence="19">Nucleus</location>
    </subcellularLocation>
</comment>
<gene>
    <name evidence="22" type="ORF">FQA47_010414</name>
</gene>
<dbReference type="GO" id="GO:0005737">
    <property type="term" value="C:cytoplasm"/>
    <property type="evidence" value="ECO:0007669"/>
    <property type="project" value="TreeGrafter"/>
</dbReference>
<evidence type="ECO:0000256" key="4">
    <source>
        <dbReference type="ARBA" id="ARBA00022475"/>
    </source>
</evidence>
<keyword evidence="7 17" id="KW-0479">Metal-binding</keyword>
<keyword evidence="4" id="KW-1003">Cell membrane</keyword>
<dbReference type="GO" id="GO:0005615">
    <property type="term" value="C:extracellular space"/>
    <property type="evidence" value="ECO:0007669"/>
    <property type="project" value="TreeGrafter"/>
</dbReference>
<dbReference type="GO" id="GO:0003700">
    <property type="term" value="F:DNA-binding transcription factor activity"/>
    <property type="evidence" value="ECO:0007669"/>
    <property type="project" value="InterPro"/>
</dbReference>
<dbReference type="GO" id="GO:0043171">
    <property type="term" value="P:peptide catabolic process"/>
    <property type="evidence" value="ECO:0007669"/>
    <property type="project" value="TreeGrafter"/>
</dbReference>
<keyword evidence="10" id="KW-0735">Signal-anchor</keyword>
<keyword evidence="19" id="KW-0238">DNA-binding</keyword>
<dbReference type="PRINTS" id="PR00756">
    <property type="entry name" value="ALADIPTASE"/>
</dbReference>
<dbReference type="Pfam" id="PF01433">
    <property type="entry name" value="Peptidase_M1"/>
    <property type="match status" value="2"/>
</dbReference>
<keyword evidence="9 17" id="KW-0862">Zinc</keyword>
<dbReference type="InterPro" id="IPR034016">
    <property type="entry name" value="M1_APN-typ"/>
</dbReference>
<evidence type="ECO:0000256" key="19">
    <source>
        <dbReference type="PROSITE-ProRule" id="PRU00201"/>
    </source>
</evidence>
<dbReference type="SUPFAM" id="SSF63737">
    <property type="entry name" value="Leukotriene A4 hydrolase N-terminal domain"/>
    <property type="match status" value="2"/>
</dbReference>
<dbReference type="FunFam" id="1.25.50.20:FF:000001">
    <property type="entry name" value="Aminopeptidase"/>
    <property type="match status" value="2"/>
</dbReference>
<dbReference type="GO" id="GO:0042277">
    <property type="term" value="F:peptide binding"/>
    <property type="evidence" value="ECO:0007669"/>
    <property type="project" value="TreeGrafter"/>
</dbReference>
<dbReference type="FunFam" id="2.60.40.1730:FF:000001">
    <property type="entry name" value="Leucyl-cystinyl aminopeptidase"/>
    <property type="match status" value="2"/>
</dbReference>
<evidence type="ECO:0000256" key="12">
    <source>
        <dbReference type="ARBA" id="ARBA00023049"/>
    </source>
</evidence>
<evidence type="ECO:0000313" key="22">
    <source>
        <dbReference type="EMBL" id="KAF6721322.1"/>
    </source>
</evidence>
<dbReference type="GO" id="GO:0005634">
    <property type="term" value="C:nucleus"/>
    <property type="evidence" value="ECO:0007669"/>
    <property type="project" value="UniProtKB-SubCell"/>
</dbReference>
<evidence type="ECO:0000256" key="18">
    <source>
        <dbReference type="PIRSR" id="PIRSR634016-4"/>
    </source>
</evidence>
<feature type="binding site" evidence="17">
    <location>
        <position position="1344"/>
    </location>
    <ligand>
        <name>Zn(2+)</name>
        <dbReference type="ChEBI" id="CHEBI:29105"/>
        <note>catalytic</note>
    </ligand>
</feature>
<evidence type="ECO:0000256" key="10">
    <source>
        <dbReference type="ARBA" id="ARBA00022968"/>
    </source>
</evidence>
<evidence type="ECO:0000256" key="14">
    <source>
        <dbReference type="ARBA" id="ARBA00023157"/>
    </source>
</evidence>
<dbReference type="InterPro" id="IPR046360">
    <property type="entry name" value="T-box_DNA-bd"/>
</dbReference>
<dbReference type="SUPFAM" id="SSF55486">
    <property type="entry name" value="Metalloproteases ('zincins'), catalytic domain"/>
    <property type="match status" value="2"/>
</dbReference>
<proteinExistence type="inferred from homology"/>
<evidence type="ECO:0000256" key="13">
    <source>
        <dbReference type="ARBA" id="ARBA00023136"/>
    </source>
</evidence>
<dbReference type="InterPro" id="IPR050344">
    <property type="entry name" value="Peptidase_M1_aminopeptidases"/>
</dbReference>
<keyword evidence="3 22" id="KW-0031">Aminopeptidase</keyword>
<dbReference type="FunFam" id="1.10.390.10:FF:000016">
    <property type="entry name" value="Glutamyl aminopeptidase"/>
    <property type="match status" value="2"/>
</dbReference>
<evidence type="ECO:0000256" key="20">
    <source>
        <dbReference type="SAM" id="Phobius"/>
    </source>
</evidence>
<keyword evidence="15" id="KW-0325">Glycoprotein</keyword>
<evidence type="ECO:0000256" key="11">
    <source>
        <dbReference type="ARBA" id="ARBA00022989"/>
    </source>
</evidence>
<dbReference type="CDD" id="cd09601">
    <property type="entry name" value="M1_APN-Q_like"/>
    <property type="match status" value="2"/>
</dbReference>
<comment type="similarity">
    <text evidence="2">Belongs to the peptidase M1 family.</text>
</comment>
<dbReference type="GO" id="GO:0003677">
    <property type="term" value="F:DNA binding"/>
    <property type="evidence" value="ECO:0007669"/>
    <property type="project" value="UniProtKB-UniRule"/>
</dbReference>
<organism evidence="22 23">
    <name type="scientific">Oryzias melastigma</name>
    <name type="common">Marine medaka</name>
    <dbReference type="NCBI Taxonomy" id="30732"/>
    <lineage>
        <taxon>Eukaryota</taxon>
        <taxon>Metazoa</taxon>
        <taxon>Chordata</taxon>
        <taxon>Craniata</taxon>
        <taxon>Vertebrata</taxon>
        <taxon>Euteleostomi</taxon>
        <taxon>Actinopterygii</taxon>
        <taxon>Neopterygii</taxon>
        <taxon>Teleostei</taxon>
        <taxon>Neoteleostei</taxon>
        <taxon>Acanthomorphata</taxon>
        <taxon>Ovalentaria</taxon>
        <taxon>Atherinomorphae</taxon>
        <taxon>Beloniformes</taxon>
        <taxon>Adrianichthyidae</taxon>
        <taxon>Oryziinae</taxon>
        <taxon>Oryzias</taxon>
    </lineage>
</organism>
<protein>
    <submittedName>
        <fullName evidence="22">Aminopeptidase N</fullName>
    </submittedName>
</protein>
<comment type="caution">
    <text evidence="22">The sequence shown here is derived from an EMBL/GenBank/DDBJ whole genome shotgun (WGS) entry which is preliminary data.</text>
</comment>
<dbReference type="InterPro" id="IPR027268">
    <property type="entry name" value="Peptidase_M4/M1_CTD_sf"/>
</dbReference>
<dbReference type="Proteomes" id="UP000646548">
    <property type="component" value="Unassembled WGS sequence"/>
</dbReference>
<keyword evidence="19" id="KW-0539">Nucleus</keyword>
<keyword evidence="6 20" id="KW-0812">Transmembrane</keyword>
<dbReference type="InterPro" id="IPR042097">
    <property type="entry name" value="Aminopeptidase_N-like_N_sf"/>
</dbReference>
<dbReference type="GO" id="GO:0045893">
    <property type="term" value="P:positive regulation of DNA-templated transcription"/>
    <property type="evidence" value="ECO:0007669"/>
    <property type="project" value="InterPro"/>
</dbReference>
<evidence type="ECO:0000256" key="3">
    <source>
        <dbReference type="ARBA" id="ARBA00022438"/>
    </source>
</evidence>
<dbReference type="EMBL" id="WKFB01000494">
    <property type="protein sequence ID" value="KAF6721322.1"/>
    <property type="molecule type" value="Genomic_DNA"/>
</dbReference>
<dbReference type="InterPro" id="IPR045357">
    <property type="entry name" value="Aminopeptidase_N-like_N"/>
</dbReference>
<evidence type="ECO:0000313" key="23">
    <source>
        <dbReference type="Proteomes" id="UP000646548"/>
    </source>
</evidence>
<dbReference type="GO" id="GO:0005886">
    <property type="term" value="C:plasma membrane"/>
    <property type="evidence" value="ECO:0007669"/>
    <property type="project" value="UniProtKB-SubCell"/>
</dbReference>
<evidence type="ECO:0000256" key="2">
    <source>
        <dbReference type="ARBA" id="ARBA00010136"/>
    </source>
</evidence>
<feature type="binding site" evidence="17">
    <location>
        <position position="1321"/>
    </location>
    <ligand>
        <name>Zn(2+)</name>
        <dbReference type="ChEBI" id="CHEBI:29105"/>
        <note>catalytic</note>
    </ligand>
</feature>
<comment type="caution">
    <text evidence="19">Lacks conserved residue(s) required for the propagation of feature annotation.</text>
</comment>
<evidence type="ECO:0000256" key="8">
    <source>
        <dbReference type="ARBA" id="ARBA00022801"/>
    </source>
</evidence>
<dbReference type="Pfam" id="PF17900">
    <property type="entry name" value="Peptidase_M1_N"/>
    <property type="match status" value="2"/>
</dbReference>
<accession>A0A834F7S4</accession>
<comment type="cofactor">
    <cofactor evidence="17">
        <name>Zn(2+)</name>
        <dbReference type="ChEBI" id="CHEBI:29105"/>
    </cofactor>
    <text evidence="17">Binds 1 zinc ion per subunit.</text>
</comment>
<keyword evidence="13 20" id="KW-0472">Membrane</keyword>
<reference evidence="22" key="1">
    <citation type="journal article" name="BMC Genomics">
        <title>Long-read sequencing and de novo genome assembly of marine medaka (Oryzias melastigma).</title>
        <authorList>
            <person name="Liang P."/>
            <person name="Saqib H.S.A."/>
            <person name="Ni X."/>
            <person name="Shen Y."/>
        </authorList>
    </citation>
    <scope>NUCLEOTIDE SEQUENCE</scope>
    <source>
        <strain evidence="22">Bigg-433</strain>
    </source>
</reference>
<evidence type="ECO:0000256" key="17">
    <source>
        <dbReference type="PIRSR" id="PIRSR634016-3"/>
    </source>
</evidence>
<dbReference type="InterPro" id="IPR001930">
    <property type="entry name" value="Peptidase_M1"/>
</dbReference>
<dbReference type="GO" id="GO:0008270">
    <property type="term" value="F:zinc ion binding"/>
    <property type="evidence" value="ECO:0007669"/>
    <property type="project" value="InterPro"/>
</dbReference>
<dbReference type="InterPro" id="IPR024571">
    <property type="entry name" value="ERAP1-like_C_dom"/>
</dbReference>
<dbReference type="Gene3D" id="1.10.390.10">
    <property type="entry name" value="Neutral Protease Domain 2"/>
    <property type="match status" value="2"/>
</dbReference>
<keyword evidence="14" id="KW-1015">Disulfide bond</keyword>
<keyword evidence="8" id="KW-0378">Hydrolase</keyword>
<dbReference type="PANTHER" id="PTHR11533">
    <property type="entry name" value="PROTEASE M1 ZINC METALLOPROTEASE"/>
    <property type="match status" value="1"/>
</dbReference>
<evidence type="ECO:0000256" key="7">
    <source>
        <dbReference type="ARBA" id="ARBA00022723"/>
    </source>
</evidence>
<evidence type="ECO:0000256" key="9">
    <source>
        <dbReference type="ARBA" id="ARBA00022833"/>
    </source>
</evidence>
<dbReference type="Gene3D" id="1.25.50.20">
    <property type="match status" value="2"/>
</dbReference>
<keyword evidence="5" id="KW-0645">Protease</keyword>
<feature type="transmembrane region" description="Helical" evidence="20">
    <location>
        <begin position="12"/>
        <end position="31"/>
    </location>
</feature>
<feature type="active site" description="Proton acceptor" evidence="16">
    <location>
        <position position="1322"/>
    </location>
</feature>
<evidence type="ECO:0000256" key="1">
    <source>
        <dbReference type="ARBA" id="ARBA00004401"/>
    </source>
</evidence>
<dbReference type="InterPro" id="IPR014782">
    <property type="entry name" value="Peptidase_M1_dom"/>
</dbReference>
<keyword evidence="12" id="KW-0482">Metalloprotease</keyword>
<evidence type="ECO:0000259" key="21">
    <source>
        <dbReference type="PROSITE" id="PS50252"/>
    </source>
</evidence>
<evidence type="ECO:0000256" key="16">
    <source>
        <dbReference type="PIRSR" id="PIRSR634016-1"/>
    </source>
</evidence>
<keyword evidence="11 20" id="KW-1133">Transmembrane helix</keyword>